<organism evidence="1 2">
    <name type="scientific">Nibea albiflora</name>
    <name type="common">Yellow drum</name>
    <name type="synonym">Corvina albiflora</name>
    <dbReference type="NCBI Taxonomy" id="240163"/>
    <lineage>
        <taxon>Eukaryota</taxon>
        <taxon>Metazoa</taxon>
        <taxon>Chordata</taxon>
        <taxon>Craniata</taxon>
        <taxon>Vertebrata</taxon>
        <taxon>Euteleostomi</taxon>
        <taxon>Actinopterygii</taxon>
        <taxon>Neopterygii</taxon>
        <taxon>Teleostei</taxon>
        <taxon>Neoteleostei</taxon>
        <taxon>Acanthomorphata</taxon>
        <taxon>Eupercaria</taxon>
        <taxon>Sciaenidae</taxon>
        <taxon>Nibea</taxon>
    </lineage>
</organism>
<dbReference type="EMBL" id="CM024789">
    <property type="protein sequence ID" value="KAG8014667.1"/>
    <property type="molecule type" value="Genomic_DNA"/>
</dbReference>
<reference evidence="1" key="1">
    <citation type="submission" date="2020-04" db="EMBL/GenBank/DDBJ databases">
        <title>A chromosome-scale assembly and high-density genetic map of the yellow drum (Nibea albiflora) genome.</title>
        <authorList>
            <person name="Xu D."/>
            <person name="Zhang W."/>
            <person name="Chen R."/>
            <person name="Tan P."/>
            <person name="Wang L."/>
            <person name="Song H."/>
            <person name="Tian L."/>
            <person name="Zhu Q."/>
            <person name="Wang B."/>
        </authorList>
    </citation>
    <scope>NUCLEOTIDE SEQUENCE</scope>
    <source>
        <strain evidence="1">ZJHYS-2018</strain>
    </source>
</reference>
<proteinExistence type="predicted"/>
<comment type="caution">
    <text evidence="1">The sequence shown here is derived from an EMBL/GenBank/DDBJ whole genome shotgun (WGS) entry which is preliminary data.</text>
</comment>
<protein>
    <submittedName>
        <fullName evidence="1">Protocadherin Fat 1</fullName>
    </submittedName>
</protein>
<gene>
    <name evidence="1" type="primary">FAT1.2</name>
    <name evidence="1" type="ORF">GBF38_003258</name>
</gene>
<sequence>MTKWYQLTLLSQTKHENYDVVASVNVNIQVIDLNDNKPVFESDPYKAVIVENLPSGTQVIQVKANDQDSGTNGHVVYSLDPKQNSQEISELFAVNSETGWVTTLKELDREKKEKYTINVLATDQGDKVQHVTGTTVEVTVADVNDNPPRFTAEIYKGTVSEDDPPPSGVIAILSTTDDDSEHINKQVNYFITGGDPLGQFAIEHIQNEWKVSVRKPLDREEKDNYLLNITASDGIFTAKATVEVKVLDANDNNPVCEKVSATDADIRSNAQISYELQGAGSELFIIDSDTGELKTLQPLDREEQDEHRFKMRAVDGGGRYCEADIHITVEDVNDNPPQFSSDPYTITVDILYSLLDSADGFFSIDEHTGVISLERPLDREVQSTYELKARASDQGSPRLSSLCQVVISVLDINDNPPVFEHREYTATVSEDVAVGTQLLRVQAASRDADANGEISYSIISGNEHGMFSVDPRTGDIFVIEPLDYEVSHEYYITIEATDGGSPPLSDMATVNINLTDVNDNKPAFSQDVYTAVVSEDTELGKTVLAVIAEDFDGPSFDHVRYSIVDGNQGSPFTIDPVRGELKVARQLDRERVRETADTMLTVHMEFNPLSN</sequence>
<accession>A0ACB7FK46</accession>
<evidence type="ECO:0000313" key="1">
    <source>
        <dbReference type="EMBL" id="KAG8014667.1"/>
    </source>
</evidence>
<dbReference type="Proteomes" id="UP000805704">
    <property type="component" value="Chromosome 1"/>
</dbReference>
<evidence type="ECO:0000313" key="2">
    <source>
        <dbReference type="Proteomes" id="UP000805704"/>
    </source>
</evidence>
<name>A0ACB7FK46_NIBAL</name>
<keyword evidence="2" id="KW-1185">Reference proteome</keyword>